<reference evidence="4 5" key="1">
    <citation type="submission" date="2024-09" db="EMBL/GenBank/DDBJ databases">
        <title>Itraconazole resistance in Madurella fahalii resulting from another homologue of gene encoding cytochrome P450 14-alpha sterol demethylase (CYP51).</title>
        <authorList>
            <person name="Yoshioka I."/>
            <person name="Fahal A.H."/>
            <person name="Kaneko S."/>
            <person name="Yaguchi T."/>
        </authorList>
    </citation>
    <scope>NUCLEOTIDE SEQUENCE [LARGE SCALE GENOMIC DNA]</scope>
    <source>
        <strain evidence="4 5">IFM 68171</strain>
    </source>
</reference>
<dbReference type="InterPro" id="IPR013094">
    <property type="entry name" value="AB_hydrolase_3"/>
</dbReference>
<proteinExistence type="predicted"/>
<feature type="compositionally biased region" description="Polar residues" evidence="2">
    <location>
        <begin position="687"/>
        <end position="703"/>
    </location>
</feature>
<feature type="region of interest" description="Disordered" evidence="2">
    <location>
        <begin position="791"/>
        <end position="861"/>
    </location>
</feature>
<gene>
    <name evidence="4" type="ORF">MFIFM68171_05994</name>
</gene>
<dbReference type="InterPro" id="IPR029058">
    <property type="entry name" value="AB_hydrolase_fold"/>
</dbReference>
<dbReference type="EMBL" id="BAAFSV010000003">
    <property type="protein sequence ID" value="GAB1315784.1"/>
    <property type="molecule type" value="Genomic_DNA"/>
</dbReference>
<dbReference type="Pfam" id="PF07859">
    <property type="entry name" value="Abhydrolase_3"/>
    <property type="match status" value="2"/>
</dbReference>
<feature type="domain" description="Alpha/beta hydrolase fold-3" evidence="3">
    <location>
        <begin position="342"/>
        <end position="395"/>
    </location>
</feature>
<feature type="compositionally biased region" description="Polar residues" evidence="2">
    <location>
        <begin position="827"/>
        <end position="840"/>
    </location>
</feature>
<name>A0ABQ0GDH0_9PEZI</name>
<feature type="compositionally biased region" description="Low complexity" evidence="2">
    <location>
        <begin position="663"/>
        <end position="673"/>
    </location>
</feature>
<evidence type="ECO:0000256" key="2">
    <source>
        <dbReference type="SAM" id="MobiDB-lite"/>
    </source>
</evidence>
<feature type="region of interest" description="Disordered" evidence="2">
    <location>
        <begin position="652"/>
        <end position="756"/>
    </location>
</feature>
<sequence length="873" mass="96745">MTMNTATVSLAVTPTVISTLLAHYLKRKPLAHKPTAHLSYDEGLHLIRSFLEFSSRHTVEELQAFTSQWVPHPRWVRVDHVEIPETDLLRAADLLVEQLGPDGIRQVGGKKWWQWRQPKSPLKAEWIEMKADYQERKKNADLGNRVMLYVHGGAYYFGSVDEHRYQIQRHARKLKARALAPKYRLAPQFPFPCGLQDCLATYLYLIASQAPSTVILAGDSAGAGMILSMMVILRDRGIPLPAGAVLISPWVDLTHSFPSVAGDAPLDYIPPSGFHHKPSLAWPPPDEEELEALKTAVLQQKKNIDEQQGGPDNSAGIPTVRDVAEKTHRLVFDIDGERVEVKEQIQIYTTNELLAHPLVSPIMQPTLGGLPPLLIMVGGGEMLRDEQIYLAHKCANPSQYLPPEALMDEQARALVDQYKPTDVQLQIWEDMCHVGPTLSFTRPAKFMYRSVAQFSAWALARAQKTEIDILDDDQISIISTSSSSSDSEERDKKKKKQQNTAEREQKTKQRVETAVGRAGYPLPPFENHMIRQRVTRHGDIFPLAAPEELPGCSMPRDLVGVVKVGTVRKWLEHKRRWDARFKQTKARIHKKRLRDMAVGYEVFGEGEVPPPTALAGRRKLGTEQFEKKKARSMGLSLWALWGSKHDQMTVKREQLAEKTPEVAAASASQGQGARAFSDLERQEQLARQRSGAASTVSQGSGQAWRTLVSDEHQAEKRDVEGEVDLRPAGPVDDAGKGEEQTSQPKSAGLLSPDDAQETGITGKRVMIAGLATPFSLRKEPETASMITLATPMDQSSIRHSTADSSSVVAPPSIEVSEDPKKAAAPEQSINNDQDGASQGMASPFLTPISPITPGERPGLERFVTAEEDVLKAS</sequence>
<feature type="compositionally biased region" description="Basic and acidic residues" evidence="2">
    <location>
        <begin position="708"/>
        <end position="725"/>
    </location>
</feature>
<protein>
    <recommendedName>
        <fullName evidence="3">Alpha/beta hydrolase fold-3 domain-containing protein</fullName>
    </recommendedName>
</protein>
<dbReference type="SUPFAM" id="SSF53474">
    <property type="entry name" value="alpha/beta-Hydrolases"/>
    <property type="match status" value="1"/>
</dbReference>
<feature type="domain" description="Alpha/beta hydrolase fold-3" evidence="3">
    <location>
        <begin position="147"/>
        <end position="260"/>
    </location>
</feature>
<feature type="compositionally biased region" description="Basic and acidic residues" evidence="2">
    <location>
        <begin position="501"/>
        <end position="511"/>
    </location>
</feature>
<dbReference type="Proteomes" id="UP001628179">
    <property type="component" value="Unassembled WGS sequence"/>
</dbReference>
<dbReference type="InterPro" id="IPR050300">
    <property type="entry name" value="GDXG_lipolytic_enzyme"/>
</dbReference>
<evidence type="ECO:0000259" key="3">
    <source>
        <dbReference type="Pfam" id="PF07859"/>
    </source>
</evidence>
<dbReference type="PANTHER" id="PTHR48081">
    <property type="entry name" value="AB HYDROLASE SUPERFAMILY PROTEIN C4A8.06C"/>
    <property type="match status" value="1"/>
</dbReference>
<evidence type="ECO:0000313" key="5">
    <source>
        <dbReference type="Proteomes" id="UP001628179"/>
    </source>
</evidence>
<dbReference type="PANTHER" id="PTHR48081:SF19">
    <property type="entry name" value="AB HYDROLASE SUPERFAMILY PROTEIN C4A8.06C"/>
    <property type="match status" value="1"/>
</dbReference>
<keyword evidence="5" id="KW-1185">Reference proteome</keyword>
<dbReference type="GeneID" id="98176737"/>
<evidence type="ECO:0000256" key="1">
    <source>
        <dbReference type="ARBA" id="ARBA00022801"/>
    </source>
</evidence>
<feature type="compositionally biased region" description="Polar residues" evidence="2">
    <location>
        <begin position="791"/>
        <end position="807"/>
    </location>
</feature>
<feature type="region of interest" description="Disordered" evidence="2">
    <location>
        <begin position="480"/>
        <end position="513"/>
    </location>
</feature>
<feature type="compositionally biased region" description="Basic and acidic residues" evidence="2">
    <location>
        <begin position="677"/>
        <end position="686"/>
    </location>
</feature>
<evidence type="ECO:0000313" key="4">
    <source>
        <dbReference type="EMBL" id="GAB1315784.1"/>
    </source>
</evidence>
<dbReference type="RefSeq" id="XP_070917515.1">
    <property type="nucleotide sequence ID" value="XM_071061414.1"/>
</dbReference>
<keyword evidence="1" id="KW-0378">Hydrolase</keyword>
<accession>A0ABQ0GDH0</accession>
<comment type="caution">
    <text evidence="4">The sequence shown here is derived from an EMBL/GenBank/DDBJ whole genome shotgun (WGS) entry which is preliminary data.</text>
</comment>
<dbReference type="Gene3D" id="3.40.50.1820">
    <property type="entry name" value="alpha/beta hydrolase"/>
    <property type="match status" value="1"/>
</dbReference>
<organism evidence="4 5">
    <name type="scientific">Madurella fahalii</name>
    <dbReference type="NCBI Taxonomy" id="1157608"/>
    <lineage>
        <taxon>Eukaryota</taxon>
        <taxon>Fungi</taxon>
        <taxon>Dikarya</taxon>
        <taxon>Ascomycota</taxon>
        <taxon>Pezizomycotina</taxon>
        <taxon>Sordariomycetes</taxon>
        <taxon>Sordariomycetidae</taxon>
        <taxon>Sordariales</taxon>
        <taxon>Sordariales incertae sedis</taxon>
        <taxon>Madurella</taxon>
    </lineage>
</organism>